<sequence length="402" mass="42316">MTSPTPPTEPPPRSPIASDKSEERHASWLELFFDLVAVAGVAQLAHLVHGSTSWADVGLYVVCFLAFWTAWMCFTVYGNVAKGAARTLPVLLAMAGLAFMAASVEDIHGTHAKVFAVAYVAVRALADRVWESRRAGVKVIVDWPVAQLGFGVFPWIASIWVESPWRYGLWALGLALDLVITFAVSGDRLVANVTAKLAHRDGPVQRPTLARLDTVHFGERLGLFTIIVLGEGVLAVIDAMASTPEWHARLFWTVIAALGLLATLWGTSLNQGFGGIPYLAADALGPRLLLPLHALVAGLLAAFAGGLGDAVESVSEGHLEAGTRWLLCGIVAALALIGSLAGLAAGRGVRWAVTTVIPGLAIPVALGLAGERLGPVVILWLLIVAVGAGLVRRRGASAQNPA</sequence>
<accession>A0ABZ1IAD3</accession>
<gene>
    <name evidence="2" type="ORF">VSH64_01975</name>
</gene>
<keyword evidence="1" id="KW-0812">Transmembrane</keyword>
<keyword evidence="1" id="KW-1133">Transmembrane helix</keyword>
<dbReference type="Pfam" id="PF06772">
    <property type="entry name" value="LtrA"/>
    <property type="match status" value="1"/>
</dbReference>
<feature type="transmembrane region" description="Helical" evidence="1">
    <location>
        <begin position="375"/>
        <end position="391"/>
    </location>
</feature>
<feature type="transmembrane region" description="Helical" evidence="1">
    <location>
        <begin position="323"/>
        <end position="344"/>
    </location>
</feature>
<feature type="transmembrane region" description="Helical" evidence="1">
    <location>
        <begin position="139"/>
        <end position="161"/>
    </location>
</feature>
<feature type="transmembrane region" description="Helical" evidence="1">
    <location>
        <begin position="221"/>
        <end position="240"/>
    </location>
</feature>
<dbReference type="PANTHER" id="PTHR36840:SF1">
    <property type="entry name" value="BLL5714 PROTEIN"/>
    <property type="match status" value="1"/>
</dbReference>
<protein>
    <submittedName>
        <fullName evidence="2">Low temperature requirement protein A</fullName>
    </submittedName>
</protein>
<organism evidence="2 3">
    <name type="scientific">Amycolatopsis rhabdoformis</name>
    <dbReference type="NCBI Taxonomy" id="1448059"/>
    <lineage>
        <taxon>Bacteria</taxon>
        <taxon>Bacillati</taxon>
        <taxon>Actinomycetota</taxon>
        <taxon>Actinomycetes</taxon>
        <taxon>Pseudonocardiales</taxon>
        <taxon>Pseudonocardiaceae</taxon>
        <taxon>Amycolatopsis</taxon>
    </lineage>
</organism>
<feature type="transmembrane region" description="Helical" evidence="1">
    <location>
        <begin position="351"/>
        <end position="369"/>
    </location>
</feature>
<dbReference type="RefSeq" id="WP_326833719.1">
    <property type="nucleotide sequence ID" value="NZ_CP142149.1"/>
</dbReference>
<keyword evidence="1" id="KW-0472">Membrane</keyword>
<feature type="transmembrane region" description="Helical" evidence="1">
    <location>
        <begin position="110"/>
        <end position="127"/>
    </location>
</feature>
<dbReference type="Proteomes" id="UP001330812">
    <property type="component" value="Chromosome"/>
</dbReference>
<feature type="transmembrane region" description="Helical" evidence="1">
    <location>
        <begin position="288"/>
        <end position="311"/>
    </location>
</feature>
<proteinExistence type="predicted"/>
<evidence type="ECO:0000313" key="2">
    <source>
        <dbReference type="EMBL" id="WSE30903.1"/>
    </source>
</evidence>
<feature type="transmembrane region" description="Helical" evidence="1">
    <location>
        <begin position="84"/>
        <end position="104"/>
    </location>
</feature>
<evidence type="ECO:0000256" key="1">
    <source>
        <dbReference type="SAM" id="Phobius"/>
    </source>
</evidence>
<dbReference type="EMBL" id="CP142149">
    <property type="protein sequence ID" value="WSE30903.1"/>
    <property type="molecule type" value="Genomic_DNA"/>
</dbReference>
<reference evidence="2 3" key="1">
    <citation type="journal article" date="2015" name="Int. J. Syst. Evol. Microbiol.">
        <title>Amycolatopsis rhabdoformis sp. nov., an actinomycete isolated from a tropical forest soil.</title>
        <authorList>
            <person name="Souza W.R."/>
            <person name="Silva R.E."/>
            <person name="Goodfellow M."/>
            <person name="Busarakam K."/>
            <person name="Figueiro F.S."/>
            <person name="Ferreira D."/>
            <person name="Rodrigues-Filho E."/>
            <person name="Moraes L.A.B."/>
            <person name="Zucchi T.D."/>
        </authorList>
    </citation>
    <scope>NUCLEOTIDE SEQUENCE [LARGE SCALE GENOMIC DNA]</scope>
    <source>
        <strain evidence="2 3">NCIMB 14900</strain>
    </source>
</reference>
<keyword evidence="3" id="KW-1185">Reference proteome</keyword>
<dbReference type="InterPro" id="IPR010640">
    <property type="entry name" value="Low_temperature_requirement_A"/>
</dbReference>
<evidence type="ECO:0000313" key="3">
    <source>
        <dbReference type="Proteomes" id="UP001330812"/>
    </source>
</evidence>
<feature type="transmembrane region" description="Helical" evidence="1">
    <location>
        <begin position="167"/>
        <end position="186"/>
    </location>
</feature>
<name>A0ABZ1IAD3_9PSEU</name>
<dbReference type="PANTHER" id="PTHR36840">
    <property type="entry name" value="BLL5714 PROTEIN"/>
    <property type="match status" value="1"/>
</dbReference>
<feature type="transmembrane region" description="Helical" evidence="1">
    <location>
        <begin position="246"/>
        <end position="267"/>
    </location>
</feature>
<feature type="transmembrane region" description="Helical" evidence="1">
    <location>
        <begin position="57"/>
        <end position="77"/>
    </location>
</feature>